<feature type="transmembrane region" description="Helical" evidence="1">
    <location>
        <begin position="131"/>
        <end position="155"/>
    </location>
</feature>
<evidence type="ECO:0000256" key="1">
    <source>
        <dbReference type="SAM" id="Phobius"/>
    </source>
</evidence>
<dbReference type="EMBL" id="JAEHOH010000001">
    <property type="protein sequence ID" value="MBK0417439.1"/>
    <property type="molecule type" value="Genomic_DNA"/>
</dbReference>
<dbReference type="Proteomes" id="UP000608530">
    <property type="component" value="Unassembled WGS sequence"/>
</dbReference>
<keyword evidence="1" id="KW-0812">Transmembrane</keyword>
<sequence>MNTQTVPATQHVNAGIPTGQTGLTGSPRLSFGGVIRSEWIKLMSLRSIRVTLIVTFASILGVSLLIALASRSSFEGGPAEAMRMYLITTATFPSAFLSLIFGVLGVFAISSEYSSGMILSTLTAVPKRTPVFLAKSLVLTAVSAVTGLLLVWGGLGLASIMMPDAAAEIFDAQVVSALFGTVVYLVLLALLAYGVATMLRSTAGGITVVVAIIFVMPIAMQLLAITGWEWVPTAAGYLPSNLGTTLSSGIVPEGTPAGMGMGAPEAPGYWVSALAMAVWAAVAVIPAAVLFKSRDAK</sequence>
<dbReference type="RefSeq" id="WP_200112538.1">
    <property type="nucleotide sequence ID" value="NZ_JAEHOH010000001.1"/>
</dbReference>
<reference evidence="2" key="1">
    <citation type="submission" date="2020-12" db="EMBL/GenBank/DDBJ databases">
        <title>Leucobacter sp. CAS1, isolated from Chromium sludge.</title>
        <authorList>
            <person name="Xu Z."/>
        </authorList>
    </citation>
    <scope>NUCLEOTIDE SEQUENCE</scope>
    <source>
        <strain evidence="2">CSA1</strain>
    </source>
</reference>
<name>A0A934USL9_9MICO</name>
<feature type="transmembrane region" description="Helical" evidence="1">
    <location>
        <begin position="90"/>
        <end position="110"/>
    </location>
</feature>
<evidence type="ECO:0000313" key="2">
    <source>
        <dbReference type="EMBL" id="MBK0417439.1"/>
    </source>
</evidence>
<keyword evidence="1" id="KW-0472">Membrane</keyword>
<accession>A0A934USL9</accession>
<organism evidence="2 3">
    <name type="scientific">Leucobacter chromiisoli</name>
    <dbReference type="NCBI Taxonomy" id="2796471"/>
    <lineage>
        <taxon>Bacteria</taxon>
        <taxon>Bacillati</taxon>
        <taxon>Actinomycetota</taxon>
        <taxon>Actinomycetes</taxon>
        <taxon>Micrococcales</taxon>
        <taxon>Microbacteriaceae</taxon>
        <taxon>Leucobacter</taxon>
    </lineage>
</organism>
<feature type="transmembrane region" description="Helical" evidence="1">
    <location>
        <begin position="269"/>
        <end position="291"/>
    </location>
</feature>
<keyword evidence="3" id="KW-1185">Reference proteome</keyword>
<proteinExistence type="predicted"/>
<comment type="caution">
    <text evidence="2">The sequence shown here is derived from an EMBL/GenBank/DDBJ whole genome shotgun (WGS) entry which is preliminary data.</text>
</comment>
<gene>
    <name evidence="2" type="ORF">JD276_00095</name>
</gene>
<dbReference type="AlphaFoldDB" id="A0A934USL9"/>
<evidence type="ECO:0000313" key="3">
    <source>
        <dbReference type="Proteomes" id="UP000608530"/>
    </source>
</evidence>
<keyword evidence="1" id="KW-1133">Transmembrane helix</keyword>
<feature type="transmembrane region" description="Helical" evidence="1">
    <location>
        <begin position="50"/>
        <end position="70"/>
    </location>
</feature>
<feature type="transmembrane region" description="Helical" evidence="1">
    <location>
        <begin position="208"/>
        <end position="228"/>
    </location>
</feature>
<protein>
    <submittedName>
        <fullName evidence="2">ABC transporter permease</fullName>
    </submittedName>
</protein>
<feature type="transmembrane region" description="Helical" evidence="1">
    <location>
        <begin position="175"/>
        <end position="196"/>
    </location>
</feature>